<dbReference type="RefSeq" id="WP_068626503.1">
    <property type="nucleotide sequence ID" value="NZ_LRIE01000085.1"/>
</dbReference>
<dbReference type="Proteomes" id="UP000093412">
    <property type="component" value="Unassembled WGS sequence"/>
</dbReference>
<dbReference type="PANTHER" id="PTHR43557">
    <property type="entry name" value="APOPTOSIS-INDUCING FACTOR 1"/>
    <property type="match status" value="1"/>
</dbReference>
<reference evidence="8 10" key="2">
    <citation type="submission" date="2016-06" db="EMBL/GenBank/DDBJ databases">
        <title>Genome sequence of Oerskovia enterophila DSM 43852.</title>
        <authorList>
            <person name="Poehlein A."/>
            <person name="Jag V."/>
            <person name="Bengelsdorf F.R."/>
            <person name="Daniel R."/>
            <person name="Duerre P."/>
        </authorList>
    </citation>
    <scope>NUCLEOTIDE SEQUENCE [LARGE SCALE GENOMIC DNA]</scope>
    <source>
        <strain evidence="8 10">DSM 43852</strain>
    </source>
</reference>
<keyword evidence="3" id="KW-0274">FAD</keyword>
<dbReference type="EMBL" id="MAQA01000038">
    <property type="protein sequence ID" value="OCI30368.1"/>
    <property type="molecule type" value="Genomic_DNA"/>
</dbReference>
<dbReference type="InterPro" id="IPR028202">
    <property type="entry name" value="Reductase_C"/>
</dbReference>
<dbReference type="GO" id="GO:0005737">
    <property type="term" value="C:cytoplasm"/>
    <property type="evidence" value="ECO:0007669"/>
    <property type="project" value="TreeGrafter"/>
</dbReference>
<dbReference type="InterPro" id="IPR016156">
    <property type="entry name" value="FAD/NAD-linked_Rdtase_dimer_sf"/>
</dbReference>
<evidence type="ECO:0000313" key="7">
    <source>
        <dbReference type="EMBL" id="KZM33404.1"/>
    </source>
</evidence>
<evidence type="ECO:0000256" key="2">
    <source>
        <dbReference type="ARBA" id="ARBA00022630"/>
    </source>
</evidence>
<dbReference type="PATRIC" id="fig|43678.3.peg.3889"/>
<comment type="caution">
    <text evidence="7">The sequence shown here is derived from an EMBL/GenBank/DDBJ whole genome shotgun (WGS) entry which is preliminary data.</text>
</comment>
<dbReference type="Gene3D" id="3.50.50.60">
    <property type="entry name" value="FAD/NAD(P)-binding domain"/>
    <property type="match status" value="2"/>
</dbReference>
<feature type="domain" description="FAD/NAD(P)-binding" evidence="5">
    <location>
        <begin position="6"/>
        <end position="313"/>
    </location>
</feature>
<dbReference type="Pfam" id="PF07992">
    <property type="entry name" value="Pyr_redox_2"/>
    <property type="match status" value="1"/>
</dbReference>
<dbReference type="GO" id="GO:0016651">
    <property type="term" value="F:oxidoreductase activity, acting on NAD(P)H"/>
    <property type="evidence" value="ECO:0007669"/>
    <property type="project" value="TreeGrafter"/>
</dbReference>
<dbReference type="SUPFAM" id="SSF55424">
    <property type="entry name" value="FAD/NAD-linked reductases, dimerisation (C-terminal) domain"/>
    <property type="match status" value="1"/>
</dbReference>
<dbReference type="InterPro" id="IPR050446">
    <property type="entry name" value="FAD-oxidoreductase/Apoptosis"/>
</dbReference>
<evidence type="ECO:0000256" key="3">
    <source>
        <dbReference type="ARBA" id="ARBA00022827"/>
    </source>
</evidence>
<comment type="cofactor">
    <cofactor evidence="1">
        <name>FAD</name>
        <dbReference type="ChEBI" id="CHEBI:57692"/>
    </cofactor>
</comment>
<evidence type="ECO:0000259" key="6">
    <source>
        <dbReference type="Pfam" id="PF14759"/>
    </source>
</evidence>
<sequence>MAEEPIVVVGGGLAAAKATETLRAEGYDGDLVVVSSEPHRPYERPPLSKDYLRGEAERDVLFPLPEDWYTDHHVDLRTATRAAAIDVAGHALTLIDGTVLPYSRLLLATGSTPRSFAVPGADLQGVHYLRTIEHADLLAATLEASAREGAGRLAVVGDGWIGMEVAASARTMGLDVTVVGRSVHPLGRVLGPLLGEMYGKVHADHGVHLHRNAQVVGITGSEGRVTGVDVEDGTHVAADVVVVGVGVTPNVGFAEAAGIALRDRSLGGGLAVDATLRTSAPDVWAAGDIASVPSQRYGRPLRVEHWSVALETGPHAARAVLGSREPYDKLPYFFSDQYDVGMEYLGFVEDPAETEVVVSGSLEDSELVAFWVADDRVQAGMAVNTWEQMERVEALVRAEGPVDRDALRAFRA</sequence>
<evidence type="ECO:0000313" key="10">
    <source>
        <dbReference type="Proteomes" id="UP000093412"/>
    </source>
</evidence>
<organism evidence="7 9">
    <name type="scientific">Oerskovia enterophila</name>
    <dbReference type="NCBI Taxonomy" id="43678"/>
    <lineage>
        <taxon>Bacteria</taxon>
        <taxon>Bacillati</taxon>
        <taxon>Actinomycetota</taxon>
        <taxon>Actinomycetes</taxon>
        <taxon>Micrococcales</taxon>
        <taxon>Cellulomonadaceae</taxon>
        <taxon>Oerskovia</taxon>
    </lineage>
</organism>
<dbReference type="EC" id="1.18.1.-" evidence="7"/>
<dbReference type="InterPro" id="IPR036188">
    <property type="entry name" value="FAD/NAD-bd_sf"/>
</dbReference>
<dbReference type="PANTHER" id="PTHR43557:SF2">
    <property type="entry name" value="RIESKE DOMAIN-CONTAINING PROTEIN-RELATED"/>
    <property type="match status" value="1"/>
</dbReference>
<evidence type="ECO:0000259" key="5">
    <source>
        <dbReference type="Pfam" id="PF07992"/>
    </source>
</evidence>
<dbReference type="PRINTS" id="PR00368">
    <property type="entry name" value="FADPNR"/>
</dbReference>
<evidence type="ECO:0000256" key="1">
    <source>
        <dbReference type="ARBA" id="ARBA00001974"/>
    </source>
</evidence>
<evidence type="ECO:0000313" key="9">
    <source>
        <dbReference type="Proteomes" id="UP000076447"/>
    </source>
</evidence>
<keyword evidence="10" id="KW-1185">Reference proteome</keyword>
<evidence type="ECO:0000313" key="8">
    <source>
        <dbReference type="EMBL" id="OCI30368.1"/>
    </source>
</evidence>
<evidence type="ECO:0000256" key="4">
    <source>
        <dbReference type="ARBA" id="ARBA00023002"/>
    </source>
</evidence>
<gene>
    <name evidence="7" type="primary">thcD</name>
    <name evidence="8" type="ORF">OERS_29340</name>
    <name evidence="7" type="ORF">OJAG_37220</name>
</gene>
<keyword evidence="2" id="KW-0285">Flavoprotein</keyword>
<accession>A0A163PQS1</accession>
<dbReference type="EMBL" id="LRIE01000085">
    <property type="protein sequence ID" value="KZM33404.1"/>
    <property type="molecule type" value="Genomic_DNA"/>
</dbReference>
<protein>
    <submittedName>
        <fullName evidence="7">Rhodocoxin reductase</fullName>
        <ecNumber evidence="7">1.18.1.-</ecNumber>
    </submittedName>
</protein>
<dbReference type="OrthoDB" id="1145at2"/>
<feature type="domain" description="Reductase C-terminal" evidence="6">
    <location>
        <begin position="332"/>
        <end position="407"/>
    </location>
</feature>
<dbReference type="STRING" id="43678.OJAG_37220"/>
<dbReference type="Proteomes" id="UP000076447">
    <property type="component" value="Unassembled WGS sequence"/>
</dbReference>
<dbReference type="Gene3D" id="3.30.390.30">
    <property type="match status" value="1"/>
</dbReference>
<dbReference type="SUPFAM" id="SSF51905">
    <property type="entry name" value="FAD/NAD(P)-binding domain"/>
    <property type="match status" value="1"/>
</dbReference>
<dbReference type="PRINTS" id="PR00411">
    <property type="entry name" value="PNDRDTASEI"/>
</dbReference>
<name>A0A163PQS1_9CELL</name>
<dbReference type="InterPro" id="IPR023753">
    <property type="entry name" value="FAD/NAD-binding_dom"/>
</dbReference>
<keyword evidence="4 7" id="KW-0560">Oxidoreductase</keyword>
<proteinExistence type="predicted"/>
<reference evidence="7 9" key="1">
    <citation type="submission" date="2016-01" db="EMBL/GenBank/DDBJ databases">
        <title>Genome sequence of Oerskovia enterophila VJag, an agar and cellulose degrading bacterium.</title>
        <authorList>
            <person name="Poehlein A."/>
            <person name="Jag V."/>
            <person name="Bengelsdorf F."/>
            <person name="Duerre P."/>
            <person name="Daniel R."/>
        </authorList>
    </citation>
    <scope>NUCLEOTIDE SEQUENCE [LARGE SCALE GENOMIC DNA]</scope>
    <source>
        <strain evidence="7 9">VJag</strain>
    </source>
</reference>
<dbReference type="Pfam" id="PF14759">
    <property type="entry name" value="Reductase_C"/>
    <property type="match status" value="1"/>
</dbReference>
<dbReference type="AlphaFoldDB" id="A0A163PQS1"/>